<keyword evidence="2" id="KW-0472">Membrane</keyword>
<feature type="region of interest" description="Disordered" evidence="1">
    <location>
        <begin position="527"/>
        <end position="634"/>
    </location>
</feature>
<accession>A0ABX0XT72</accession>
<evidence type="ECO:0000256" key="3">
    <source>
        <dbReference type="SAM" id="SignalP"/>
    </source>
</evidence>
<dbReference type="Proteomes" id="UP000722989">
    <property type="component" value="Unassembled WGS sequence"/>
</dbReference>
<evidence type="ECO:0000313" key="5">
    <source>
        <dbReference type="Proteomes" id="UP000722989"/>
    </source>
</evidence>
<feature type="transmembrane region" description="Helical" evidence="2">
    <location>
        <begin position="461"/>
        <end position="479"/>
    </location>
</feature>
<feature type="compositionally biased region" description="Low complexity" evidence="1">
    <location>
        <begin position="572"/>
        <end position="583"/>
    </location>
</feature>
<feature type="transmembrane region" description="Helical" evidence="2">
    <location>
        <begin position="176"/>
        <end position="194"/>
    </location>
</feature>
<comment type="caution">
    <text evidence="4">The sequence shown here is derived from an EMBL/GenBank/DDBJ whole genome shotgun (WGS) entry which is preliminary data.</text>
</comment>
<feature type="compositionally biased region" description="Basic and acidic residues" evidence="1">
    <location>
        <begin position="625"/>
        <end position="634"/>
    </location>
</feature>
<evidence type="ECO:0000313" key="4">
    <source>
        <dbReference type="EMBL" id="NJC69195.1"/>
    </source>
</evidence>
<sequence>MASLVLAVLVGAVATLFGGVRPAAAAPLADVTGSLCTTDEWRNPANFDKCVGQLKDLSQSRIQCVMAPTPEAPDSGMAGWFASRPDAYDQPGPKGLYTRYGYAGYDYTTYDIGCAQTLMHPDYKFENTVANGEFMIATSIIGASNALRERAWNPKSMWGWADPLVERATKAVYQKVFTVFGAITLAVIGLYLLWRSRQSDLSNAMTTAGWAVLVMVVITAIAHWPTWSANLADKTLIGSLGVIHDAVGPPSHDSAPGNCAFTPEACKDHRPPALRASDTATDGMLYRNWLRGELGSADSPTAIKYGPVLYDAKSFTWGEVKDIRDDPKRRQLIIDRKQTNWMKVAEQIKSDDPEAYQYLQGTQGMERIGAGFISILASLFFAMFDITASILVLLGFLIFRWAVIAAPVLGTVGLLRPASGGLRRLANAVVAAVFNIVIFGTGAAIYLFAVDLVMSTASLPGWLQVVLIWLTGVVGWLLLRPYRRITQLGGKDSSRAVTSVGSWHRLFFRDVRQAAALRLIEEGGTNEPVFGRRGTPAQISQRPESRSESVVAAGTGVTADPAQAERPESSVRPEPAAATNTPAPRRPRAESSQHWTEPDVADAPPTYTVYRPDAGEVSVPATSIRRSESTKTPR</sequence>
<reference evidence="4 5" key="1">
    <citation type="submission" date="2020-03" db="EMBL/GenBank/DDBJ databases">
        <title>WGS of the type strain of Planosporangium spp.</title>
        <authorList>
            <person name="Thawai C."/>
        </authorList>
    </citation>
    <scope>NUCLEOTIDE SEQUENCE [LARGE SCALE GENOMIC DNA]</scope>
    <source>
        <strain evidence="4 5">TBRC 5610</strain>
    </source>
</reference>
<feature type="signal peptide" evidence="3">
    <location>
        <begin position="1"/>
        <end position="25"/>
    </location>
</feature>
<gene>
    <name evidence="4" type="ORF">HC031_05605</name>
</gene>
<protein>
    <submittedName>
        <fullName evidence="4">MFS transporter</fullName>
    </submittedName>
</protein>
<feature type="transmembrane region" description="Helical" evidence="2">
    <location>
        <begin position="368"/>
        <end position="384"/>
    </location>
</feature>
<dbReference type="RefSeq" id="WP_167924440.1">
    <property type="nucleotide sequence ID" value="NZ_JAATVY010000003.1"/>
</dbReference>
<keyword evidence="2" id="KW-0812">Transmembrane</keyword>
<name>A0ABX0XT72_9ACTN</name>
<feature type="transmembrane region" description="Helical" evidence="2">
    <location>
        <begin position="427"/>
        <end position="449"/>
    </location>
</feature>
<keyword evidence="5" id="KW-1185">Reference proteome</keyword>
<evidence type="ECO:0000256" key="2">
    <source>
        <dbReference type="SAM" id="Phobius"/>
    </source>
</evidence>
<dbReference type="EMBL" id="JAATVY010000003">
    <property type="protein sequence ID" value="NJC69195.1"/>
    <property type="molecule type" value="Genomic_DNA"/>
</dbReference>
<proteinExistence type="predicted"/>
<feature type="chain" id="PRO_5045500181" evidence="3">
    <location>
        <begin position="26"/>
        <end position="634"/>
    </location>
</feature>
<evidence type="ECO:0000256" key="1">
    <source>
        <dbReference type="SAM" id="MobiDB-lite"/>
    </source>
</evidence>
<feature type="transmembrane region" description="Helical" evidence="2">
    <location>
        <begin position="390"/>
        <end position="415"/>
    </location>
</feature>
<keyword evidence="2" id="KW-1133">Transmembrane helix</keyword>
<organism evidence="4 5">
    <name type="scientific">Planosporangium thailandense</name>
    <dbReference type="NCBI Taxonomy" id="765197"/>
    <lineage>
        <taxon>Bacteria</taxon>
        <taxon>Bacillati</taxon>
        <taxon>Actinomycetota</taxon>
        <taxon>Actinomycetes</taxon>
        <taxon>Micromonosporales</taxon>
        <taxon>Micromonosporaceae</taxon>
        <taxon>Planosporangium</taxon>
    </lineage>
</organism>
<keyword evidence="3" id="KW-0732">Signal</keyword>